<protein>
    <recommendedName>
        <fullName evidence="4">Aminoglycoside phosphotransferase domain-containing protein</fullName>
    </recommendedName>
</protein>
<feature type="compositionally biased region" description="Basic and acidic residues" evidence="1">
    <location>
        <begin position="62"/>
        <end position="80"/>
    </location>
</feature>
<dbReference type="RefSeq" id="XP_066637257.1">
    <property type="nucleotide sequence ID" value="XM_066771978.1"/>
</dbReference>
<sequence length="598" mass="66373">MASIKRLFACLDDADDAAAPHPQGSSRSADSSAKKPRVSALRRLSHKLRRNPVAPTRSFKGPTDHTPHVRDHASPDADPTCADRRWGPVLSIPDDALVSLVQLFTFSTLSKSATAITVLARTNGRDNAVYTLQYNCPHPIKVCVRIPACGWGDRWLPSDQDALRNAALTMRYLRNRSRLPVPDVLQYDTTFNNALQAPYILMSYVDGRPLSDVWYDTSTPTALTLEEKRQNSLHSLAFAVASLRSLTFPQMGPLLFHATNGDHPDQHPYVDAAVMAPFGRDPVVGPAPSKEGGEEKDPQHDDQHFSTPEHDSRAFFFSCLDAARTYAIARERTAEVRGVFKMWRLLMEEMPWPGYYNSPSSSSNNSKNNNNSRTNTKTSRTTTITSSTATTVGEIGEYEHSSGNRDETENGTGETFALAPPADFDASNILVDPRTGAVVGVVDWDGLETQPLMLGWAACPDLLAVDWMRGLSWPRRPPYSPSMTMTTNAMTMMMEDGRGWDAYRADYAAYLREAVRRDGGGEMDGGALCELYARKGHLYQAVLRSLDDLDCMREVLDRVLEVTLPRVRRAELVTLVGEAGLSGEQERFIRGRFRELLT</sequence>
<reference evidence="2 3" key="1">
    <citation type="submission" date="2024-02" db="EMBL/GenBank/DDBJ databases">
        <title>De novo assembly and annotation of 12 fungi associated with fruit tree decline syndrome in Ontario, Canada.</title>
        <authorList>
            <person name="Sulman M."/>
            <person name="Ellouze W."/>
            <person name="Ilyukhin E."/>
        </authorList>
    </citation>
    <scope>NUCLEOTIDE SEQUENCE [LARGE SCALE GENOMIC DNA]</scope>
    <source>
        <strain evidence="2 3">FDS-637</strain>
    </source>
</reference>
<dbReference type="GeneID" id="92004552"/>
<feature type="compositionally biased region" description="Basic and acidic residues" evidence="1">
    <location>
        <begin position="291"/>
        <end position="308"/>
    </location>
</feature>
<dbReference type="InterPro" id="IPR011009">
    <property type="entry name" value="Kinase-like_dom_sf"/>
</dbReference>
<evidence type="ECO:0000313" key="3">
    <source>
        <dbReference type="Proteomes" id="UP001430584"/>
    </source>
</evidence>
<feature type="compositionally biased region" description="Low complexity" evidence="1">
    <location>
        <begin position="358"/>
        <end position="391"/>
    </location>
</feature>
<keyword evidence="3" id="KW-1185">Reference proteome</keyword>
<dbReference type="EMBL" id="JAJVCZ030000001">
    <property type="protein sequence ID" value="KAL0264517.1"/>
    <property type="molecule type" value="Genomic_DNA"/>
</dbReference>
<evidence type="ECO:0008006" key="4">
    <source>
        <dbReference type="Google" id="ProtNLM"/>
    </source>
</evidence>
<dbReference type="Proteomes" id="UP001430584">
    <property type="component" value="Unassembled WGS sequence"/>
</dbReference>
<dbReference type="PANTHER" id="PTHR21310">
    <property type="entry name" value="AMINOGLYCOSIDE PHOSPHOTRANSFERASE-RELATED-RELATED"/>
    <property type="match status" value="1"/>
</dbReference>
<dbReference type="InterPro" id="IPR051678">
    <property type="entry name" value="AGP_Transferase"/>
</dbReference>
<dbReference type="SUPFAM" id="SSF56112">
    <property type="entry name" value="Protein kinase-like (PK-like)"/>
    <property type="match status" value="1"/>
</dbReference>
<dbReference type="PANTHER" id="PTHR21310:SF51">
    <property type="entry name" value="AMINOGLYCOSIDE PHOSPHOTRANSFERASE DOMAIN-CONTAINING PROTEIN"/>
    <property type="match status" value="1"/>
</dbReference>
<gene>
    <name evidence="2" type="ORF">SLS55_000467</name>
</gene>
<name>A0ABR3CUF7_9PEZI</name>
<feature type="region of interest" description="Disordered" evidence="1">
    <location>
        <begin position="280"/>
        <end position="308"/>
    </location>
</feature>
<evidence type="ECO:0000256" key="1">
    <source>
        <dbReference type="SAM" id="MobiDB-lite"/>
    </source>
</evidence>
<feature type="region of interest" description="Disordered" evidence="1">
    <location>
        <begin position="15"/>
        <end position="80"/>
    </location>
</feature>
<feature type="region of interest" description="Disordered" evidence="1">
    <location>
        <begin position="358"/>
        <end position="418"/>
    </location>
</feature>
<proteinExistence type="predicted"/>
<evidence type="ECO:0000313" key="2">
    <source>
        <dbReference type="EMBL" id="KAL0264517.1"/>
    </source>
</evidence>
<organism evidence="2 3">
    <name type="scientific">Diplodia seriata</name>
    <dbReference type="NCBI Taxonomy" id="420778"/>
    <lineage>
        <taxon>Eukaryota</taxon>
        <taxon>Fungi</taxon>
        <taxon>Dikarya</taxon>
        <taxon>Ascomycota</taxon>
        <taxon>Pezizomycotina</taxon>
        <taxon>Dothideomycetes</taxon>
        <taxon>Dothideomycetes incertae sedis</taxon>
        <taxon>Botryosphaeriales</taxon>
        <taxon>Botryosphaeriaceae</taxon>
        <taxon>Diplodia</taxon>
    </lineage>
</organism>
<feature type="compositionally biased region" description="Basic and acidic residues" evidence="1">
    <location>
        <begin position="397"/>
        <end position="408"/>
    </location>
</feature>
<accession>A0ABR3CUF7</accession>
<comment type="caution">
    <text evidence="2">The sequence shown here is derived from an EMBL/GenBank/DDBJ whole genome shotgun (WGS) entry which is preliminary data.</text>
</comment>